<dbReference type="RefSeq" id="WP_157483976.1">
    <property type="nucleotide sequence ID" value="NZ_WOWP01000053.1"/>
</dbReference>
<keyword evidence="1" id="KW-0805">Transcription regulation</keyword>
<reference evidence="5 6" key="1">
    <citation type="submission" date="2019-12" db="EMBL/GenBank/DDBJ databases">
        <authorList>
            <person name="Sun J.-Q."/>
        </authorList>
    </citation>
    <scope>NUCLEOTIDE SEQUENCE [LARGE SCALE GENOMIC DNA]</scope>
    <source>
        <strain evidence="5 6">JCM 17928</strain>
    </source>
</reference>
<evidence type="ECO:0000313" key="6">
    <source>
        <dbReference type="Proteomes" id="UP000433945"/>
    </source>
</evidence>
<dbReference type="PANTHER" id="PTHR43280">
    <property type="entry name" value="ARAC-FAMILY TRANSCRIPTIONAL REGULATOR"/>
    <property type="match status" value="1"/>
</dbReference>
<evidence type="ECO:0000256" key="2">
    <source>
        <dbReference type="ARBA" id="ARBA00023125"/>
    </source>
</evidence>
<dbReference type="EMBL" id="WOWP01000053">
    <property type="protein sequence ID" value="MUV04662.1"/>
    <property type="molecule type" value="Genomic_DNA"/>
</dbReference>
<evidence type="ECO:0000256" key="3">
    <source>
        <dbReference type="ARBA" id="ARBA00023163"/>
    </source>
</evidence>
<accession>A0A6N8HG10</accession>
<dbReference type="InterPro" id="IPR037923">
    <property type="entry name" value="HTH-like"/>
</dbReference>
<dbReference type="GO" id="GO:0003700">
    <property type="term" value="F:DNA-binding transcription factor activity"/>
    <property type="evidence" value="ECO:0007669"/>
    <property type="project" value="InterPro"/>
</dbReference>
<dbReference type="Proteomes" id="UP000433945">
    <property type="component" value="Unassembled WGS sequence"/>
</dbReference>
<dbReference type="AlphaFoldDB" id="A0A6N8HG10"/>
<evidence type="ECO:0000259" key="4">
    <source>
        <dbReference type="PROSITE" id="PS01124"/>
    </source>
</evidence>
<protein>
    <submittedName>
        <fullName evidence="5">Helix-turn-helix domain-containing protein</fullName>
    </submittedName>
</protein>
<dbReference type="SMART" id="SM00342">
    <property type="entry name" value="HTH_ARAC"/>
    <property type="match status" value="1"/>
</dbReference>
<dbReference type="PROSITE" id="PS01124">
    <property type="entry name" value="HTH_ARAC_FAMILY_2"/>
    <property type="match status" value="1"/>
</dbReference>
<keyword evidence="2" id="KW-0238">DNA-binding</keyword>
<dbReference type="Pfam" id="PF12833">
    <property type="entry name" value="HTH_18"/>
    <property type="match status" value="1"/>
</dbReference>
<name>A0A6N8HG10_9FLAO</name>
<dbReference type="SUPFAM" id="SSF51215">
    <property type="entry name" value="Regulatory protein AraC"/>
    <property type="match status" value="1"/>
</dbReference>
<dbReference type="Gene3D" id="1.10.10.60">
    <property type="entry name" value="Homeodomain-like"/>
    <property type="match status" value="2"/>
</dbReference>
<dbReference type="SUPFAM" id="SSF46689">
    <property type="entry name" value="Homeodomain-like"/>
    <property type="match status" value="1"/>
</dbReference>
<dbReference type="PANTHER" id="PTHR43280:SF2">
    <property type="entry name" value="HTH-TYPE TRANSCRIPTIONAL REGULATOR EXSA"/>
    <property type="match status" value="1"/>
</dbReference>
<evidence type="ECO:0000256" key="1">
    <source>
        <dbReference type="ARBA" id="ARBA00023015"/>
    </source>
</evidence>
<dbReference type="InterPro" id="IPR009057">
    <property type="entry name" value="Homeodomain-like_sf"/>
</dbReference>
<organism evidence="5 6">
    <name type="scientific">Flavobacterium rakeshii</name>
    <dbReference type="NCBI Taxonomy" id="1038845"/>
    <lineage>
        <taxon>Bacteria</taxon>
        <taxon>Pseudomonadati</taxon>
        <taxon>Bacteroidota</taxon>
        <taxon>Flavobacteriia</taxon>
        <taxon>Flavobacteriales</taxon>
        <taxon>Flavobacteriaceae</taxon>
        <taxon>Flavobacterium</taxon>
    </lineage>
</organism>
<dbReference type="OrthoDB" id="636258at2"/>
<dbReference type="GO" id="GO:0043565">
    <property type="term" value="F:sequence-specific DNA binding"/>
    <property type="evidence" value="ECO:0007669"/>
    <property type="project" value="InterPro"/>
</dbReference>
<keyword evidence="6" id="KW-1185">Reference proteome</keyword>
<sequence>MQVKNIYQPYECENVIADTYSPRQYKNTYFEMVFVFEGTGIQQINAHHLPYSPDKLFVIFPQDTHSFEIHDTTHFFVLRFNEDYLKSQAQLWLKKLEYIFFNHDHMPGCILKNTADKTLIRALAEAITREYELQIHSGTEVIKQLVNTFITVAARNISLKQLHEGMPSEQPVSLQGYIHQNIYSPEKLQVAAFANEFNISPNYLGELFKKQTGMTLQRYIASYRLKLIEARLRYTNNRLNEIAAEFGFSDMSHLNKFFTRHNGISPSAYRKKAKL</sequence>
<proteinExistence type="predicted"/>
<evidence type="ECO:0000313" key="5">
    <source>
        <dbReference type="EMBL" id="MUV04662.1"/>
    </source>
</evidence>
<gene>
    <name evidence="5" type="ORF">GN157_13175</name>
</gene>
<comment type="caution">
    <text evidence="5">The sequence shown here is derived from an EMBL/GenBank/DDBJ whole genome shotgun (WGS) entry which is preliminary data.</text>
</comment>
<feature type="domain" description="HTH araC/xylS-type" evidence="4">
    <location>
        <begin position="172"/>
        <end position="272"/>
    </location>
</feature>
<dbReference type="InterPro" id="IPR018060">
    <property type="entry name" value="HTH_AraC"/>
</dbReference>
<dbReference type="InterPro" id="IPR018062">
    <property type="entry name" value="HTH_AraC-typ_CS"/>
</dbReference>
<dbReference type="PROSITE" id="PS00041">
    <property type="entry name" value="HTH_ARAC_FAMILY_1"/>
    <property type="match status" value="1"/>
</dbReference>
<keyword evidence="3" id="KW-0804">Transcription</keyword>